<accession>G7JE95</accession>
<dbReference type="EMBL" id="CM001220">
    <property type="protein sequence ID" value="AES92409.1"/>
    <property type="molecule type" value="Genomic_DNA"/>
</dbReference>
<proteinExistence type="predicted"/>
<evidence type="ECO:0000313" key="4">
    <source>
        <dbReference type="Proteomes" id="UP000002051"/>
    </source>
</evidence>
<feature type="transmembrane region" description="Helical" evidence="1">
    <location>
        <begin position="103"/>
        <end position="120"/>
    </location>
</feature>
<dbReference type="Proteomes" id="UP000002051">
    <property type="component" value="Chromosome 4"/>
</dbReference>
<keyword evidence="1" id="KW-1133">Transmembrane helix</keyword>
<protein>
    <submittedName>
        <fullName evidence="2">Transmembrane protein, putative</fullName>
    </submittedName>
</protein>
<dbReference type="HOGENOM" id="CLU_1637913_0_0_1"/>
<sequence length="162" mass="18093">MVSEPLHDSLGHLLSGFCYRVTRHLCSHFICAILSVRGCVKSPTSVRRSPTSARSWCCSGSCLLWCSVMSVPRLILLQRTLGLFVVVRIVVVVVVLAGGCVGRWWSCSFVCLVCVFLVLVKQRLGWLWIWTFLRWLSFINPKESGSFNPKGSGSINPKRSGF</sequence>
<evidence type="ECO:0000313" key="3">
    <source>
        <dbReference type="EnsemblPlants" id="AES92409"/>
    </source>
</evidence>
<keyword evidence="1 2" id="KW-0812">Transmembrane</keyword>
<reference evidence="2 4" key="1">
    <citation type="journal article" date="2011" name="Nature">
        <title>The Medicago genome provides insight into the evolution of rhizobial symbioses.</title>
        <authorList>
            <person name="Young N.D."/>
            <person name="Debelle F."/>
            <person name="Oldroyd G.E."/>
            <person name="Geurts R."/>
            <person name="Cannon S.B."/>
            <person name="Udvardi M.K."/>
            <person name="Benedito V.A."/>
            <person name="Mayer K.F."/>
            <person name="Gouzy J."/>
            <person name="Schoof H."/>
            <person name="Van de Peer Y."/>
            <person name="Proost S."/>
            <person name="Cook D.R."/>
            <person name="Meyers B.C."/>
            <person name="Spannagl M."/>
            <person name="Cheung F."/>
            <person name="De Mita S."/>
            <person name="Krishnakumar V."/>
            <person name="Gundlach H."/>
            <person name="Zhou S."/>
            <person name="Mudge J."/>
            <person name="Bharti A.K."/>
            <person name="Murray J.D."/>
            <person name="Naoumkina M.A."/>
            <person name="Rosen B."/>
            <person name="Silverstein K.A."/>
            <person name="Tang H."/>
            <person name="Rombauts S."/>
            <person name="Zhao P.X."/>
            <person name="Zhou P."/>
            <person name="Barbe V."/>
            <person name="Bardou P."/>
            <person name="Bechner M."/>
            <person name="Bellec A."/>
            <person name="Berger A."/>
            <person name="Berges H."/>
            <person name="Bidwell S."/>
            <person name="Bisseling T."/>
            <person name="Choisne N."/>
            <person name="Couloux A."/>
            <person name="Denny R."/>
            <person name="Deshpande S."/>
            <person name="Dai X."/>
            <person name="Doyle J.J."/>
            <person name="Dudez A.M."/>
            <person name="Farmer A.D."/>
            <person name="Fouteau S."/>
            <person name="Franken C."/>
            <person name="Gibelin C."/>
            <person name="Gish J."/>
            <person name="Goldstein S."/>
            <person name="Gonzalez A.J."/>
            <person name="Green P.J."/>
            <person name="Hallab A."/>
            <person name="Hartog M."/>
            <person name="Hua A."/>
            <person name="Humphray S.J."/>
            <person name="Jeong D.H."/>
            <person name="Jing Y."/>
            <person name="Jocker A."/>
            <person name="Kenton S.M."/>
            <person name="Kim D.J."/>
            <person name="Klee K."/>
            <person name="Lai H."/>
            <person name="Lang C."/>
            <person name="Lin S."/>
            <person name="Macmil S.L."/>
            <person name="Magdelenat G."/>
            <person name="Matthews L."/>
            <person name="McCorrison J."/>
            <person name="Monaghan E.L."/>
            <person name="Mun J.H."/>
            <person name="Najar F.Z."/>
            <person name="Nicholson C."/>
            <person name="Noirot C."/>
            <person name="O'Bleness M."/>
            <person name="Paule C.R."/>
            <person name="Poulain J."/>
            <person name="Prion F."/>
            <person name="Qin B."/>
            <person name="Qu C."/>
            <person name="Retzel E.F."/>
            <person name="Riddle C."/>
            <person name="Sallet E."/>
            <person name="Samain S."/>
            <person name="Samson N."/>
            <person name="Sanders I."/>
            <person name="Saurat O."/>
            <person name="Scarpelli C."/>
            <person name="Schiex T."/>
            <person name="Segurens B."/>
            <person name="Severin A.J."/>
            <person name="Sherrier D.J."/>
            <person name="Shi R."/>
            <person name="Sims S."/>
            <person name="Singer S.R."/>
            <person name="Sinharoy S."/>
            <person name="Sterck L."/>
            <person name="Viollet A."/>
            <person name="Wang B.B."/>
            <person name="Wang K."/>
            <person name="Wang M."/>
            <person name="Wang X."/>
            <person name="Warfsmann J."/>
            <person name="Weissenbach J."/>
            <person name="White D.D."/>
            <person name="White J.D."/>
            <person name="Wiley G.B."/>
            <person name="Wincker P."/>
            <person name="Xing Y."/>
            <person name="Yang L."/>
            <person name="Yao Z."/>
            <person name="Ying F."/>
            <person name="Zhai J."/>
            <person name="Zhou L."/>
            <person name="Zuber A."/>
            <person name="Denarie J."/>
            <person name="Dixon R.A."/>
            <person name="May G.D."/>
            <person name="Schwartz D.C."/>
            <person name="Rogers J."/>
            <person name="Quetier F."/>
            <person name="Town C.D."/>
            <person name="Roe B.A."/>
        </authorList>
    </citation>
    <scope>NUCLEOTIDE SEQUENCE [LARGE SCALE GENOMIC DNA]</scope>
    <source>
        <strain evidence="2">A17</strain>
        <strain evidence="3 4">cv. Jemalong A17</strain>
    </source>
</reference>
<reference evidence="3" key="3">
    <citation type="submission" date="2015-04" db="UniProtKB">
        <authorList>
            <consortium name="EnsemblPlants"/>
        </authorList>
    </citation>
    <scope>IDENTIFICATION</scope>
    <source>
        <strain evidence="3">cv. Jemalong A17</strain>
    </source>
</reference>
<gene>
    <name evidence="2" type="ordered locus">MTR_4g129220</name>
</gene>
<feature type="transmembrane region" description="Helical" evidence="1">
    <location>
        <begin position="80"/>
        <end position="97"/>
    </location>
</feature>
<evidence type="ECO:0000256" key="1">
    <source>
        <dbReference type="SAM" id="Phobius"/>
    </source>
</evidence>
<reference evidence="2 4" key="2">
    <citation type="journal article" date="2014" name="BMC Genomics">
        <title>An improved genome release (version Mt4.0) for the model legume Medicago truncatula.</title>
        <authorList>
            <person name="Tang H."/>
            <person name="Krishnakumar V."/>
            <person name="Bidwell S."/>
            <person name="Rosen B."/>
            <person name="Chan A."/>
            <person name="Zhou S."/>
            <person name="Gentzbittel L."/>
            <person name="Childs K.L."/>
            <person name="Yandell M."/>
            <person name="Gundlach H."/>
            <person name="Mayer K.F."/>
            <person name="Schwartz D.C."/>
            <person name="Town C.D."/>
        </authorList>
    </citation>
    <scope>GENOME REANNOTATION</scope>
    <source>
        <strain evidence="3 4">cv. Jemalong A17</strain>
    </source>
</reference>
<keyword evidence="1" id="KW-0472">Membrane</keyword>
<evidence type="ECO:0000313" key="2">
    <source>
        <dbReference type="EMBL" id="AES92409.1"/>
    </source>
</evidence>
<keyword evidence="4" id="KW-1185">Reference proteome</keyword>
<name>G7JE95_MEDTR</name>
<dbReference type="AlphaFoldDB" id="G7JE95"/>
<dbReference type="PaxDb" id="3880-AES92409"/>
<organism evidence="2 4">
    <name type="scientific">Medicago truncatula</name>
    <name type="common">Barrel medic</name>
    <name type="synonym">Medicago tribuloides</name>
    <dbReference type="NCBI Taxonomy" id="3880"/>
    <lineage>
        <taxon>Eukaryota</taxon>
        <taxon>Viridiplantae</taxon>
        <taxon>Streptophyta</taxon>
        <taxon>Embryophyta</taxon>
        <taxon>Tracheophyta</taxon>
        <taxon>Spermatophyta</taxon>
        <taxon>Magnoliopsida</taxon>
        <taxon>eudicotyledons</taxon>
        <taxon>Gunneridae</taxon>
        <taxon>Pentapetalae</taxon>
        <taxon>rosids</taxon>
        <taxon>fabids</taxon>
        <taxon>Fabales</taxon>
        <taxon>Fabaceae</taxon>
        <taxon>Papilionoideae</taxon>
        <taxon>50 kb inversion clade</taxon>
        <taxon>NPAAA clade</taxon>
        <taxon>Hologalegina</taxon>
        <taxon>IRL clade</taxon>
        <taxon>Trifolieae</taxon>
        <taxon>Medicago</taxon>
    </lineage>
</organism>
<dbReference type="EnsemblPlants" id="AES92409">
    <property type="protein sequence ID" value="AES92409"/>
    <property type="gene ID" value="MTR_4g129220"/>
</dbReference>